<evidence type="ECO:0000256" key="4">
    <source>
        <dbReference type="ARBA" id="ARBA00022759"/>
    </source>
</evidence>
<keyword evidence="5" id="KW-0378">Hydrolase</keyword>
<dbReference type="Gene3D" id="4.10.60.10">
    <property type="entry name" value="Zinc finger, CCHC-type"/>
    <property type="match status" value="1"/>
</dbReference>
<organism evidence="10 11">
    <name type="scientific">Chara braunii</name>
    <name type="common">Braun's stonewort</name>
    <dbReference type="NCBI Taxonomy" id="69332"/>
    <lineage>
        <taxon>Eukaryota</taxon>
        <taxon>Viridiplantae</taxon>
        <taxon>Streptophyta</taxon>
        <taxon>Charophyceae</taxon>
        <taxon>Charales</taxon>
        <taxon>Characeae</taxon>
        <taxon>Chara</taxon>
    </lineage>
</organism>
<reference evidence="10 11" key="1">
    <citation type="journal article" date="2018" name="Cell">
        <title>The Chara Genome: Secondary Complexity and Implications for Plant Terrestrialization.</title>
        <authorList>
            <person name="Nishiyama T."/>
            <person name="Sakayama H."/>
            <person name="Vries J.D."/>
            <person name="Buschmann H."/>
            <person name="Saint-Marcoux D."/>
            <person name="Ullrich K.K."/>
            <person name="Haas F.B."/>
            <person name="Vanderstraeten L."/>
            <person name="Becker D."/>
            <person name="Lang D."/>
            <person name="Vosolsobe S."/>
            <person name="Rombauts S."/>
            <person name="Wilhelmsson P.K.I."/>
            <person name="Janitza P."/>
            <person name="Kern R."/>
            <person name="Heyl A."/>
            <person name="Rumpler F."/>
            <person name="Villalobos L.I.A.C."/>
            <person name="Clay J.M."/>
            <person name="Skokan R."/>
            <person name="Toyoda A."/>
            <person name="Suzuki Y."/>
            <person name="Kagoshima H."/>
            <person name="Schijlen E."/>
            <person name="Tajeshwar N."/>
            <person name="Catarino B."/>
            <person name="Hetherington A.J."/>
            <person name="Saltykova A."/>
            <person name="Bonnot C."/>
            <person name="Breuninger H."/>
            <person name="Symeonidi A."/>
            <person name="Radhakrishnan G.V."/>
            <person name="Van Nieuwerburgh F."/>
            <person name="Deforce D."/>
            <person name="Chang C."/>
            <person name="Karol K.G."/>
            <person name="Hedrich R."/>
            <person name="Ulvskov P."/>
            <person name="Glockner G."/>
            <person name="Delwiche C.F."/>
            <person name="Petrasek J."/>
            <person name="Van de Peer Y."/>
            <person name="Friml J."/>
            <person name="Beilby M."/>
            <person name="Dolan L."/>
            <person name="Kohara Y."/>
            <person name="Sugano S."/>
            <person name="Fujiyama A."/>
            <person name="Delaux P.-M."/>
            <person name="Quint M."/>
            <person name="TheiBen G."/>
            <person name="Hagemann M."/>
            <person name="Harholt J."/>
            <person name="Dunand C."/>
            <person name="Zachgo S."/>
            <person name="Langdale J."/>
            <person name="Maumus F."/>
            <person name="Straeten D.V.D."/>
            <person name="Gould S.B."/>
            <person name="Rensing S.A."/>
        </authorList>
    </citation>
    <scope>NUCLEOTIDE SEQUENCE [LARGE SCALE GENOMIC DNA]</scope>
    <source>
        <strain evidence="10 11">S276</strain>
    </source>
</reference>
<feature type="compositionally biased region" description="Low complexity" evidence="8">
    <location>
        <begin position="534"/>
        <end position="547"/>
    </location>
</feature>
<evidence type="ECO:0000259" key="9">
    <source>
        <dbReference type="PROSITE" id="PS50158"/>
    </source>
</evidence>
<feature type="region of interest" description="Disordered" evidence="8">
    <location>
        <begin position="437"/>
        <end position="616"/>
    </location>
</feature>
<dbReference type="Proteomes" id="UP000265515">
    <property type="component" value="Unassembled WGS sequence"/>
</dbReference>
<evidence type="ECO:0000313" key="11">
    <source>
        <dbReference type="Proteomes" id="UP000265515"/>
    </source>
</evidence>
<dbReference type="CDD" id="cd09274">
    <property type="entry name" value="RNase_HI_RT_Ty3"/>
    <property type="match status" value="1"/>
</dbReference>
<dbReference type="InterPro" id="IPR050951">
    <property type="entry name" value="Retrovirus_Pol_polyprotein"/>
</dbReference>
<dbReference type="GO" id="GO:0004519">
    <property type="term" value="F:endonuclease activity"/>
    <property type="evidence" value="ECO:0007669"/>
    <property type="project" value="UniProtKB-KW"/>
</dbReference>
<evidence type="ECO:0000256" key="2">
    <source>
        <dbReference type="ARBA" id="ARBA00022695"/>
    </source>
</evidence>
<evidence type="ECO:0000256" key="1">
    <source>
        <dbReference type="ARBA" id="ARBA00022679"/>
    </source>
</evidence>
<dbReference type="PANTHER" id="PTHR37984:SF5">
    <property type="entry name" value="PROTEIN NYNRIN-LIKE"/>
    <property type="match status" value="1"/>
</dbReference>
<feature type="domain" description="CCHC-type" evidence="9">
    <location>
        <begin position="2"/>
        <end position="18"/>
    </location>
</feature>
<keyword evidence="7" id="KW-0479">Metal-binding</keyword>
<dbReference type="SUPFAM" id="SSF56672">
    <property type="entry name" value="DNA/RNA polymerases"/>
    <property type="match status" value="1"/>
</dbReference>
<dbReference type="OrthoDB" id="2020560at2759"/>
<evidence type="ECO:0000256" key="6">
    <source>
        <dbReference type="ARBA" id="ARBA00022918"/>
    </source>
</evidence>
<evidence type="ECO:0000313" key="10">
    <source>
        <dbReference type="EMBL" id="GBG89334.1"/>
    </source>
</evidence>
<dbReference type="Gene3D" id="3.10.20.370">
    <property type="match status" value="1"/>
</dbReference>
<dbReference type="Pfam" id="PF00098">
    <property type="entry name" value="zf-CCHC"/>
    <property type="match status" value="1"/>
</dbReference>
<keyword evidence="3" id="KW-0540">Nuclease</keyword>
<dbReference type="AlphaFoldDB" id="A0A388M420"/>
<sequence length="616" mass="67298">MRCYNCNQPGHLAKDCPKPRTQGGSAGPSQIPLAAPTAVGQGRVATVIDTGTMEMVPPAAAEIGPDEYMAAAMLEPETIGVIRHLQRITEESDLGPWRPGFEDLAAPGPEYKDGNIDVLDALKALDLRIPVPIPYLLTISEAANEKLTERCLKNGCRFEESRKRKKLVINDPQSAAEGRPSTSRILEANRVGMIQAADLALEKPKAYDMLLGIPWQAAVGARMHFDNCKVVLTSAHPKPQTISMRLVVRTRAQSASRISTKVHRINMIRWTPRGELRATTETDNSDEPDRYPIRIQDWWRQSWRREPMKIVRSAQSSPYKFAPILARPDPTKPFALHTDWHPQAISAVLTQQGADGKEHVIEYASKTLTQAQSNYEACKGECLAVVWGIQHFRPYLYGQKFVLLTDHQPLLSLRDNTDYTGTSGRWAVEEEVVDFHDEKPLRPPSSYPRLAAPKAPKRTPNKRRHQPSPEAQGSRIGPVGEVIQHVTARKADLVPESKAAPIGGPRPGEEVGIGGSRTQRNQRDPIPPPPPLPDLNLDGTGPSAAAAAGGGVGGVPYPASRPPILAGQFRFRHPPRGAPVIDLNSSSESDGPPDGCRIRGGACNHQARGNRGDPAP</sequence>
<keyword evidence="7" id="KW-0863">Zinc-finger</keyword>
<evidence type="ECO:0000256" key="7">
    <source>
        <dbReference type="PROSITE-ProRule" id="PRU00047"/>
    </source>
</evidence>
<evidence type="ECO:0000256" key="3">
    <source>
        <dbReference type="ARBA" id="ARBA00022722"/>
    </source>
</evidence>
<evidence type="ECO:0000256" key="8">
    <source>
        <dbReference type="SAM" id="MobiDB-lite"/>
    </source>
</evidence>
<dbReference type="GO" id="GO:0003676">
    <property type="term" value="F:nucleic acid binding"/>
    <property type="evidence" value="ECO:0007669"/>
    <property type="project" value="InterPro"/>
</dbReference>
<keyword evidence="7" id="KW-0862">Zinc</keyword>
<dbReference type="GO" id="GO:0016787">
    <property type="term" value="F:hydrolase activity"/>
    <property type="evidence" value="ECO:0007669"/>
    <property type="project" value="UniProtKB-KW"/>
</dbReference>
<dbReference type="GO" id="GO:0008270">
    <property type="term" value="F:zinc ion binding"/>
    <property type="evidence" value="ECO:0007669"/>
    <property type="project" value="UniProtKB-KW"/>
</dbReference>
<accession>A0A388M420</accession>
<keyword evidence="2" id="KW-0548">Nucleotidyltransferase</keyword>
<proteinExistence type="predicted"/>
<dbReference type="InterPro" id="IPR036875">
    <property type="entry name" value="Znf_CCHC_sf"/>
</dbReference>
<dbReference type="EMBL" id="BFEA01000730">
    <property type="protein sequence ID" value="GBG89334.1"/>
    <property type="molecule type" value="Genomic_DNA"/>
</dbReference>
<dbReference type="Gramene" id="GBG89334">
    <property type="protein sequence ID" value="GBG89334"/>
    <property type="gene ID" value="CBR_g49044"/>
</dbReference>
<dbReference type="InterPro" id="IPR041373">
    <property type="entry name" value="RT_RNaseH"/>
</dbReference>
<dbReference type="InterPro" id="IPR043502">
    <property type="entry name" value="DNA/RNA_pol_sf"/>
</dbReference>
<feature type="compositionally biased region" description="Basic residues" evidence="8">
    <location>
        <begin position="455"/>
        <end position="466"/>
    </location>
</feature>
<gene>
    <name evidence="10" type="ORF">CBR_g49044</name>
</gene>
<comment type="caution">
    <text evidence="10">The sequence shown here is derived from an EMBL/GenBank/DDBJ whole genome shotgun (WGS) entry which is preliminary data.</text>
</comment>
<keyword evidence="11" id="KW-1185">Reference proteome</keyword>
<dbReference type="FunFam" id="3.10.20.370:FF:000001">
    <property type="entry name" value="Retrovirus-related Pol polyprotein from transposon 17.6-like protein"/>
    <property type="match status" value="1"/>
</dbReference>
<dbReference type="InterPro" id="IPR001878">
    <property type="entry name" value="Znf_CCHC"/>
</dbReference>
<keyword evidence="6" id="KW-0695">RNA-directed DNA polymerase</keyword>
<dbReference type="PANTHER" id="PTHR37984">
    <property type="entry name" value="PROTEIN CBG26694"/>
    <property type="match status" value="1"/>
</dbReference>
<dbReference type="Pfam" id="PF17917">
    <property type="entry name" value="RT_RNaseH"/>
    <property type="match status" value="1"/>
</dbReference>
<dbReference type="SMART" id="SM00343">
    <property type="entry name" value="ZnF_C2HC"/>
    <property type="match status" value="1"/>
</dbReference>
<keyword evidence="1" id="KW-0808">Transferase</keyword>
<dbReference type="PROSITE" id="PS50158">
    <property type="entry name" value="ZF_CCHC"/>
    <property type="match status" value="1"/>
</dbReference>
<dbReference type="SUPFAM" id="SSF57756">
    <property type="entry name" value="Retrovirus zinc finger-like domains"/>
    <property type="match status" value="1"/>
</dbReference>
<evidence type="ECO:0000256" key="5">
    <source>
        <dbReference type="ARBA" id="ARBA00022801"/>
    </source>
</evidence>
<dbReference type="GO" id="GO:0003964">
    <property type="term" value="F:RNA-directed DNA polymerase activity"/>
    <property type="evidence" value="ECO:0007669"/>
    <property type="project" value="UniProtKB-KW"/>
</dbReference>
<keyword evidence="4" id="KW-0255">Endonuclease</keyword>
<protein>
    <recommendedName>
        <fullName evidence="9">CCHC-type domain-containing protein</fullName>
    </recommendedName>
</protein>
<name>A0A388M420_CHABU</name>
<feature type="region of interest" description="Disordered" evidence="8">
    <location>
        <begin position="11"/>
        <end position="34"/>
    </location>
</feature>